<evidence type="ECO:0000313" key="3">
    <source>
        <dbReference type="Proteomes" id="UP000629098"/>
    </source>
</evidence>
<dbReference type="Pfam" id="PF05685">
    <property type="entry name" value="Uma2"/>
    <property type="match status" value="1"/>
</dbReference>
<dbReference type="CDD" id="cd06260">
    <property type="entry name" value="DUF820-like"/>
    <property type="match status" value="1"/>
</dbReference>
<dbReference type="InterPro" id="IPR012296">
    <property type="entry name" value="Nuclease_put_TT1808"/>
</dbReference>
<accession>A0A8J6Y1H5</accession>
<dbReference type="Gene3D" id="3.90.1570.10">
    <property type="entry name" value="tt1808, chain A"/>
    <property type="match status" value="1"/>
</dbReference>
<keyword evidence="2" id="KW-0378">Hydrolase</keyword>
<organism evidence="2 3">
    <name type="scientific">Iningainema tapete BLCC-T55</name>
    <dbReference type="NCBI Taxonomy" id="2748662"/>
    <lineage>
        <taxon>Bacteria</taxon>
        <taxon>Bacillati</taxon>
        <taxon>Cyanobacteriota</taxon>
        <taxon>Cyanophyceae</taxon>
        <taxon>Nostocales</taxon>
        <taxon>Scytonemataceae</taxon>
        <taxon>Iningainema tapete</taxon>
    </lineage>
</organism>
<dbReference type="Proteomes" id="UP000629098">
    <property type="component" value="Unassembled WGS sequence"/>
</dbReference>
<comment type="caution">
    <text evidence="2">The sequence shown here is derived from an EMBL/GenBank/DDBJ whole genome shotgun (WGS) entry which is preliminary data.</text>
</comment>
<keyword evidence="2" id="KW-0255">Endonuclease</keyword>
<dbReference type="PANTHER" id="PTHR35400">
    <property type="entry name" value="SLR1083 PROTEIN"/>
    <property type="match status" value="1"/>
</dbReference>
<dbReference type="PANTHER" id="PTHR35400:SF3">
    <property type="entry name" value="SLL1072 PROTEIN"/>
    <property type="match status" value="1"/>
</dbReference>
<dbReference type="InterPro" id="IPR008538">
    <property type="entry name" value="Uma2"/>
</dbReference>
<reference evidence="2" key="1">
    <citation type="submission" date="2020-09" db="EMBL/GenBank/DDBJ databases">
        <title>Iningainema tapete sp. nov. (Scytonemataceae, Cyanobacteria) from greenhouses in central Florida (USA) produces two types of nodularin with biosynthetic potential for microcystin-LR and anabaenopeptins.</title>
        <authorList>
            <person name="Berthold D.E."/>
            <person name="Lefler F.W."/>
            <person name="Huang I.-S."/>
            <person name="Abdulla H."/>
            <person name="Zimba P.V."/>
            <person name="Laughinghouse H.D. IV."/>
        </authorList>
    </citation>
    <scope>NUCLEOTIDE SEQUENCE</scope>
    <source>
        <strain evidence="2">BLCCT55</strain>
    </source>
</reference>
<dbReference type="RefSeq" id="WP_190836612.1">
    <property type="nucleotide sequence ID" value="NZ_CAWPPI010000110.1"/>
</dbReference>
<dbReference type="InterPro" id="IPR011335">
    <property type="entry name" value="Restrct_endonuc-II-like"/>
</dbReference>
<dbReference type="EMBL" id="JACXAE010000110">
    <property type="protein sequence ID" value="MBD2777553.1"/>
    <property type="molecule type" value="Genomic_DNA"/>
</dbReference>
<dbReference type="GO" id="GO:0004519">
    <property type="term" value="F:endonuclease activity"/>
    <property type="evidence" value="ECO:0007669"/>
    <property type="project" value="UniProtKB-KW"/>
</dbReference>
<keyword evidence="3" id="KW-1185">Reference proteome</keyword>
<dbReference type="AlphaFoldDB" id="A0A8J6Y1H5"/>
<protein>
    <submittedName>
        <fullName evidence="2">Uma2 family endonuclease</fullName>
    </submittedName>
</protein>
<gene>
    <name evidence="2" type="ORF">ICL16_37305</name>
</gene>
<sequence length="230" mass="25864">MSHTCGLKNIRFLCWFLRGDRRLRINTAMPQIKKAELIEGIVYVAYQVRSRSHGKPHGRLMTWLGVYEAATSGVGLNDNTTVRLDGKNELQPDALLRYEYGGSSSISEDDYIEGAPELVVEVAASSAENDLHDKNETYCRNGVQEYIVWQVLDEKLDWFTLENGEYVSMEADADGVIKSRVFPGLWLDICALLAGDIVTVLAVLEKGLNSQEHADFLQRLSQLKPENEIL</sequence>
<evidence type="ECO:0000259" key="1">
    <source>
        <dbReference type="Pfam" id="PF05685"/>
    </source>
</evidence>
<proteinExistence type="predicted"/>
<evidence type="ECO:0000313" key="2">
    <source>
        <dbReference type="EMBL" id="MBD2777553.1"/>
    </source>
</evidence>
<dbReference type="SUPFAM" id="SSF52980">
    <property type="entry name" value="Restriction endonuclease-like"/>
    <property type="match status" value="1"/>
</dbReference>
<keyword evidence="2" id="KW-0540">Nuclease</keyword>
<feature type="domain" description="Putative restriction endonuclease" evidence="1">
    <location>
        <begin position="29"/>
        <end position="189"/>
    </location>
</feature>
<name>A0A8J6Y1H5_9CYAN</name>